<evidence type="ECO:0000313" key="5">
    <source>
        <dbReference type="Proteomes" id="UP000027920"/>
    </source>
</evidence>
<evidence type="ECO:0000256" key="2">
    <source>
        <dbReference type="ARBA" id="ARBA00022857"/>
    </source>
</evidence>
<keyword evidence="5" id="KW-1185">Reference proteome</keyword>
<dbReference type="GO" id="GO:0016491">
    <property type="term" value="F:oxidoreductase activity"/>
    <property type="evidence" value="ECO:0007669"/>
    <property type="project" value="UniProtKB-KW"/>
</dbReference>
<protein>
    <recommendedName>
        <fullName evidence="6">Glucose 1-dehydrogenase</fullName>
    </recommendedName>
</protein>
<evidence type="ECO:0000256" key="3">
    <source>
        <dbReference type="ARBA" id="ARBA00023002"/>
    </source>
</evidence>
<keyword evidence="2" id="KW-0521">NADP</keyword>
<evidence type="ECO:0008006" key="6">
    <source>
        <dbReference type="Google" id="ProtNLM"/>
    </source>
</evidence>
<dbReference type="VEuPathDB" id="FungiDB:A1O9_06935"/>
<organism evidence="4 5">
    <name type="scientific">Exophiala aquamarina CBS 119918</name>
    <dbReference type="NCBI Taxonomy" id="1182545"/>
    <lineage>
        <taxon>Eukaryota</taxon>
        <taxon>Fungi</taxon>
        <taxon>Dikarya</taxon>
        <taxon>Ascomycota</taxon>
        <taxon>Pezizomycotina</taxon>
        <taxon>Eurotiomycetes</taxon>
        <taxon>Chaetothyriomycetidae</taxon>
        <taxon>Chaetothyriales</taxon>
        <taxon>Herpotrichiellaceae</taxon>
        <taxon>Exophiala</taxon>
    </lineage>
</organism>
<reference evidence="4 5" key="1">
    <citation type="submission" date="2013-03" db="EMBL/GenBank/DDBJ databases">
        <title>The Genome Sequence of Exophiala aquamarina CBS 119918.</title>
        <authorList>
            <consortium name="The Broad Institute Genomics Platform"/>
            <person name="Cuomo C."/>
            <person name="de Hoog S."/>
            <person name="Gorbushina A."/>
            <person name="Walker B."/>
            <person name="Young S.K."/>
            <person name="Zeng Q."/>
            <person name="Gargeya S."/>
            <person name="Fitzgerald M."/>
            <person name="Haas B."/>
            <person name="Abouelleil A."/>
            <person name="Allen A.W."/>
            <person name="Alvarado L."/>
            <person name="Arachchi H.M."/>
            <person name="Berlin A.M."/>
            <person name="Chapman S.B."/>
            <person name="Gainer-Dewar J."/>
            <person name="Goldberg J."/>
            <person name="Griggs A."/>
            <person name="Gujja S."/>
            <person name="Hansen M."/>
            <person name="Howarth C."/>
            <person name="Imamovic A."/>
            <person name="Ireland A."/>
            <person name="Larimer J."/>
            <person name="McCowan C."/>
            <person name="Murphy C."/>
            <person name="Pearson M."/>
            <person name="Poon T.W."/>
            <person name="Priest M."/>
            <person name="Roberts A."/>
            <person name="Saif S."/>
            <person name="Shea T."/>
            <person name="Sisk P."/>
            <person name="Sykes S."/>
            <person name="Wortman J."/>
            <person name="Nusbaum C."/>
            <person name="Birren B."/>
        </authorList>
    </citation>
    <scope>NUCLEOTIDE SEQUENCE [LARGE SCALE GENOMIC DNA]</scope>
    <source>
        <strain evidence="4 5">CBS 119918</strain>
    </source>
</reference>
<dbReference type="Proteomes" id="UP000027920">
    <property type="component" value="Unassembled WGS sequence"/>
</dbReference>
<accession>A0A072PMK2</accession>
<dbReference type="FunFam" id="3.40.50.720:FF:000084">
    <property type="entry name" value="Short-chain dehydrogenase reductase"/>
    <property type="match status" value="1"/>
</dbReference>
<comment type="caution">
    <text evidence="4">The sequence shown here is derived from an EMBL/GenBank/DDBJ whole genome shotgun (WGS) entry which is preliminary data.</text>
</comment>
<dbReference type="PANTHER" id="PTHR24321">
    <property type="entry name" value="DEHYDROGENASES, SHORT CHAIN"/>
    <property type="match status" value="1"/>
</dbReference>
<evidence type="ECO:0000256" key="1">
    <source>
        <dbReference type="ARBA" id="ARBA00006484"/>
    </source>
</evidence>
<dbReference type="HOGENOM" id="CLU_010194_1_0_1"/>
<dbReference type="AlphaFoldDB" id="A0A072PMK2"/>
<dbReference type="Gene3D" id="3.40.50.720">
    <property type="entry name" value="NAD(P)-binding Rossmann-like Domain"/>
    <property type="match status" value="1"/>
</dbReference>
<dbReference type="OrthoDB" id="1669814at2759"/>
<proteinExistence type="inferred from homology"/>
<dbReference type="RefSeq" id="XP_013259335.1">
    <property type="nucleotide sequence ID" value="XM_013403881.1"/>
</dbReference>
<gene>
    <name evidence="4" type="ORF">A1O9_06935</name>
</gene>
<dbReference type="Pfam" id="PF13561">
    <property type="entry name" value="adh_short_C2"/>
    <property type="match status" value="1"/>
</dbReference>
<dbReference type="PRINTS" id="PR00080">
    <property type="entry name" value="SDRFAMILY"/>
</dbReference>
<dbReference type="EMBL" id="AMGV01000005">
    <property type="protein sequence ID" value="KEF56745.1"/>
    <property type="molecule type" value="Genomic_DNA"/>
</dbReference>
<comment type="similarity">
    <text evidence="1">Belongs to the short-chain dehydrogenases/reductases (SDR) family.</text>
</comment>
<dbReference type="InterPro" id="IPR002347">
    <property type="entry name" value="SDR_fam"/>
</dbReference>
<sequence>MATLQGKSILLTGGASGIGLDTAKLLLSKGANLVVGDFNEEALNKVSDEIRAAGKGKVILQTVDVRERSQVRNLVETAVKEFGGLDGCANIAGTAGSLGSKYIWEMDGCDYDTVMDVNAKGVFYCLAEELKPGVLVEGASIVNVASILSLRGVLRSSAYIASKHAVQGLTKAAAIDAAERGIRVNCVAPGHVDTPMLSVALEQKFGSDPDKWPNPTTPFPRRGKPAEIGAVIAFLLCDEASFVTGSTYTVDGGWNCS</sequence>
<dbReference type="SUPFAM" id="SSF51735">
    <property type="entry name" value="NAD(P)-binding Rossmann-fold domains"/>
    <property type="match status" value="1"/>
</dbReference>
<dbReference type="STRING" id="1182545.A0A072PMK2"/>
<evidence type="ECO:0000313" key="4">
    <source>
        <dbReference type="EMBL" id="KEF56745.1"/>
    </source>
</evidence>
<dbReference type="CDD" id="cd05233">
    <property type="entry name" value="SDR_c"/>
    <property type="match status" value="1"/>
</dbReference>
<dbReference type="PRINTS" id="PR00081">
    <property type="entry name" value="GDHRDH"/>
</dbReference>
<keyword evidence="3" id="KW-0560">Oxidoreductase</keyword>
<dbReference type="InterPro" id="IPR036291">
    <property type="entry name" value="NAD(P)-bd_dom_sf"/>
</dbReference>
<dbReference type="GeneID" id="25281849"/>
<name>A0A072PMK2_9EURO</name>
<dbReference type="PANTHER" id="PTHR24321:SF8">
    <property type="entry name" value="ESTRADIOL 17-BETA-DEHYDROGENASE 8-RELATED"/>
    <property type="match status" value="1"/>
</dbReference>